<dbReference type="GO" id="GO:0016405">
    <property type="term" value="F:CoA-ligase activity"/>
    <property type="evidence" value="ECO:0007669"/>
    <property type="project" value="TreeGrafter"/>
</dbReference>
<evidence type="ECO:0000313" key="5">
    <source>
        <dbReference type="EMBL" id="KAK8768370.1"/>
    </source>
</evidence>
<sequence>MYGCILAGATIVLAKTSLTEGELCYQAQDSDSTHILTDQQYTEKVSKAVSNLAMKGLFCMGRSDGFVSASAFSKLDEQEFEEIPINDPRSTVLAVCYTSGSTGLPKGAEVTHYNYVCCFYTTRLHVPWGENDVKLAMSPITHMSGMLYTMTAMLDGVTCVVTRIMMSPLEIMDAVDKYKVTAALLFPSQLQGLLLEMQRSCRGLPSLRGIAVGGSILPTSVAEAARKAFVGIQNLLNMYGMTESCGIITGQPKTGKPHTGTDVGVPGTMVEVKVRSCALLFIDVIV</sequence>
<evidence type="ECO:0000256" key="1">
    <source>
        <dbReference type="ARBA" id="ARBA00004275"/>
    </source>
</evidence>
<keyword evidence="3" id="KW-0732">Signal</keyword>
<organism evidence="5 6">
    <name type="scientific">Amblyomma americanum</name>
    <name type="common">Lone star tick</name>
    <dbReference type="NCBI Taxonomy" id="6943"/>
    <lineage>
        <taxon>Eukaryota</taxon>
        <taxon>Metazoa</taxon>
        <taxon>Ecdysozoa</taxon>
        <taxon>Arthropoda</taxon>
        <taxon>Chelicerata</taxon>
        <taxon>Arachnida</taxon>
        <taxon>Acari</taxon>
        <taxon>Parasitiformes</taxon>
        <taxon>Ixodida</taxon>
        <taxon>Ixodoidea</taxon>
        <taxon>Ixodidae</taxon>
        <taxon>Amblyomminae</taxon>
        <taxon>Amblyomma</taxon>
    </lineage>
</organism>
<dbReference type="Pfam" id="PF00501">
    <property type="entry name" value="AMP-binding"/>
    <property type="match status" value="1"/>
</dbReference>
<dbReference type="InterPro" id="IPR042099">
    <property type="entry name" value="ANL_N_sf"/>
</dbReference>
<proteinExistence type="predicted"/>
<feature type="chain" id="PRO_5042988461" description="AMP-dependent synthetase/ligase domain-containing protein" evidence="3">
    <location>
        <begin position="22"/>
        <end position="286"/>
    </location>
</feature>
<dbReference type="AlphaFoldDB" id="A0AAQ4E0Y0"/>
<comment type="subcellular location">
    <subcellularLocation>
        <location evidence="1">Peroxisome</location>
    </subcellularLocation>
</comment>
<name>A0AAQ4E0Y0_AMBAM</name>
<dbReference type="PANTHER" id="PTHR24096:SF422">
    <property type="entry name" value="BCDNA.GH02901"/>
    <property type="match status" value="1"/>
</dbReference>
<dbReference type="Proteomes" id="UP001321473">
    <property type="component" value="Unassembled WGS sequence"/>
</dbReference>
<dbReference type="PROSITE" id="PS00455">
    <property type="entry name" value="AMP_BINDING"/>
    <property type="match status" value="1"/>
</dbReference>
<keyword evidence="2" id="KW-0576">Peroxisome</keyword>
<dbReference type="Gene3D" id="3.40.50.12780">
    <property type="entry name" value="N-terminal domain of ligase-like"/>
    <property type="match status" value="1"/>
</dbReference>
<dbReference type="InterPro" id="IPR020845">
    <property type="entry name" value="AMP-binding_CS"/>
</dbReference>
<dbReference type="EMBL" id="JARKHS020024082">
    <property type="protein sequence ID" value="KAK8768370.1"/>
    <property type="molecule type" value="Genomic_DNA"/>
</dbReference>
<evidence type="ECO:0000256" key="2">
    <source>
        <dbReference type="ARBA" id="ARBA00023140"/>
    </source>
</evidence>
<evidence type="ECO:0000259" key="4">
    <source>
        <dbReference type="Pfam" id="PF00501"/>
    </source>
</evidence>
<dbReference type="GO" id="GO:0005777">
    <property type="term" value="C:peroxisome"/>
    <property type="evidence" value="ECO:0007669"/>
    <property type="project" value="UniProtKB-SubCell"/>
</dbReference>
<feature type="domain" description="AMP-dependent synthetase/ligase" evidence="4">
    <location>
        <begin position="1"/>
        <end position="275"/>
    </location>
</feature>
<feature type="signal peptide" evidence="3">
    <location>
        <begin position="1"/>
        <end position="21"/>
    </location>
</feature>
<protein>
    <recommendedName>
        <fullName evidence="4">AMP-dependent synthetase/ligase domain-containing protein</fullName>
    </recommendedName>
</protein>
<gene>
    <name evidence="5" type="ORF">V5799_015165</name>
</gene>
<dbReference type="InterPro" id="IPR000873">
    <property type="entry name" value="AMP-dep_synth/lig_dom"/>
</dbReference>
<dbReference type="SUPFAM" id="SSF56801">
    <property type="entry name" value="Acetyl-CoA synthetase-like"/>
    <property type="match status" value="1"/>
</dbReference>
<reference evidence="5 6" key="1">
    <citation type="journal article" date="2023" name="Arcadia Sci">
        <title>De novo assembly of a long-read Amblyomma americanum tick genome.</title>
        <authorList>
            <person name="Chou S."/>
            <person name="Poskanzer K.E."/>
            <person name="Rollins M."/>
            <person name="Thuy-Boun P.S."/>
        </authorList>
    </citation>
    <scope>NUCLEOTIDE SEQUENCE [LARGE SCALE GENOMIC DNA]</scope>
    <source>
        <strain evidence="5">F_SG_1</strain>
        <tissue evidence="5">Salivary glands</tissue>
    </source>
</reference>
<evidence type="ECO:0000256" key="3">
    <source>
        <dbReference type="SAM" id="SignalP"/>
    </source>
</evidence>
<keyword evidence="6" id="KW-1185">Reference proteome</keyword>
<evidence type="ECO:0000313" key="6">
    <source>
        <dbReference type="Proteomes" id="UP001321473"/>
    </source>
</evidence>
<comment type="caution">
    <text evidence="5">The sequence shown here is derived from an EMBL/GenBank/DDBJ whole genome shotgun (WGS) entry which is preliminary data.</text>
</comment>
<dbReference type="PANTHER" id="PTHR24096">
    <property type="entry name" value="LONG-CHAIN-FATTY-ACID--COA LIGASE"/>
    <property type="match status" value="1"/>
</dbReference>
<accession>A0AAQ4E0Y0</accession>